<accession>A0A917DTY4</accession>
<evidence type="ECO:0000313" key="2">
    <source>
        <dbReference type="Proteomes" id="UP000609064"/>
    </source>
</evidence>
<proteinExistence type="predicted"/>
<name>A0A917DTY4_9BACT</name>
<reference evidence="1" key="1">
    <citation type="journal article" date="2014" name="Int. J. Syst. Evol. Microbiol.">
        <title>Complete genome sequence of Corynebacterium casei LMG S-19264T (=DSM 44701T), isolated from a smear-ripened cheese.</title>
        <authorList>
            <consortium name="US DOE Joint Genome Institute (JGI-PGF)"/>
            <person name="Walter F."/>
            <person name="Albersmeier A."/>
            <person name="Kalinowski J."/>
            <person name="Ruckert C."/>
        </authorList>
    </citation>
    <scope>NUCLEOTIDE SEQUENCE</scope>
    <source>
        <strain evidence="1">CGMCC 1.15958</strain>
    </source>
</reference>
<gene>
    <name evidence="1" type="ORF">GCM10011514_37740</name>
</gene>
<reference evidence="1" key="2">
    <citation type="submission" date="2020-09" db="EMBL/GenBank/DDBJ databases">
        <authorList>
            <person name="Sun Q."/>
            <person name="Zhou Y."/>
        </authorList>
    </citation>
    <scope>NUCLEOTIDE SEQUENCE</scope>
    <source>
        <strain evidence="1">CGMCC 1.15958</strain>
    </source>
</reference>
<dbReference type="EMBL" id="BMKK01000008">
    <property type="protein sequence ID" value="GGD70129.1"/>
    <property type="molecule type" value="Genomic_DNA"/>
</dbReference>
<comment type="caution">
    <text evidence="1">The sequence shown here is derived from an EMBL/GenBank/DDBJ whole genome shotgun (WGS) entry which is preliminary data.</text>
</comment>
<dbReference type="Proteomes" id="UP000609064">
    <property type="component" value="Unassembled WGS sequence"/>
</dbReference>
<keyword evidence="2" id="KW-1185">Reference proteome</keyword>
<evidence type="ECO:0000313" key="1">
    <source>
        <dbReference type="EMBL" id="GGD70129.1"/>
    </source>
</evidence>
<dbReference type="AlphaFoldDB" id="A0A917DTY4"/>
<dbReference type="RefSeq" id="WP_188768265.1">
    <property type="nucleotide sequence ID" value="NZ_BMKK01000008.1"/>
</dbReference>
<sequence>MKIYEYKAEAKDFKIHDFMAAENKKQATEKIKKTIAQLGYQQPQKLQLFSTKY</sequence>
<organism evidence="1 2">
    <name type="scientific">Emticicia aquatilis</name>
    <dbReference type="NCBI Taxonomy" id="1537369"/>
    <lineage>
        <taxon>Bacteria</taxon>
        <taxon>Pseudomonadati</taxon>
        <taxon>Bacteroidota</taxon>
        <taxon>Cytophagia</taxon>
        <taxon>Cytophagales</taxon>
        <taxon>Leadbetterellaceae</taxon>
        <taxon>Emticicia</taxon>
    </lineage>
</organism>
<protein>
    <submittedName>
        <fullName evidence="1">Uncharacterized protein</fullName>
    </submittedName>
</protein>